<dbReference type="SUPFAM" id="SSF57567">
    <property type="entry name" value="Serine protease inhibitors"/>
    <property type="match status" value="4"/>
</dbReference>
<protein>
    <submittedName>
        <fullName evidence="7">IGFBP N-terminal domain-containing protein</fullName>
    </submittedName>
</protein>
<feature type="domain" description="TIL" evidence="5">
    <location>
        <begin position="95"/>
        <end position="149"/>
    </location>
</feature>
<feature type="compositionally biased region" description="Basic residues" evidence="4">
    <location>
        <begin position="408"/>
        <end position="420"/>
    </location>
</feature>
<evidence type="ECO:0000256" key="1">
    <source>
        <dbReference type="ARBA" id="ARBA00022690"/>
    </source>
</evidence>
<dbReference type="CDD" id="cd19941">
    <property type="entry name" value="TIL"/>
    <property type="match status" value="3"/>
</dbReference>
<proteinExistence type="predicted"/>
<evidence type="ECO:0000256" key="3">
    <source>
        <dbReference type="ARBA" id="ARBA00023157"/>
    </source>
</evidence>
<keyword evidence="3" id="KW-1015">Disulfide bond</keyword>
<keyword evidence="1" id="KW-0646">Protease inhibitor</keyword>
<dbReference type="Proteomes" id="UP000887560">
    <property type="component" value="Unplaced"/>
</dbReference>
<sequence>MSLDSVCKEGEELKPCGSACEPTCNDTGNNACIAVCIIDKCQCKDGYVRDENKICIPKENCPGARKCVPIVCNLLCRIGYVCKIIYGKPTCVPKCSKGEEYKECPTACEPKCGQKPIFCPAVCLKPPRCQCLPRYARTLDGICVPRNECPQSQNVTTEVPSSTTPLSCGEGEEARSCPVCEATCARKRPICPLYCPRLQRCLCKQGYARVAKGKCIPIEECPEEPTTQKPCILPCPLAFLCKLVNGEPTCVRAKDCSRINCGFAYTCKIIDGGATCVPLYVKSTTETFAWLTRNHESISPTCGGYRHFSDPDLEWNQCKVGEKYKCLFKCEARCENLGHDNCKPISGCECQCKTGYARDATGCCIPQENCPIPTTTKLPSQTTTAQASSESFSGGSSGSNSKEQTKKPNCKNKKVTKKPKPTPADLCAGKRCPNGFACTILINTNGDRWGSCQPNITLHCGEGEVEAHSCPFCEATCTVKTPTCPPYCSTMVKRCFCKPNFVRVDKFRCIPIASCPPPIPCCDSHNSCRICELGTLCGSTIGLIGAGCIPINQIRI</sequence>
<dbReference type="GO" id="GO:0004867">
    <property type="term" value="F:serine-type endopeptidase inhibitor activity"/>
    <property type="evidence" value="ECO:0007669"/>
    <property type="project" value="UniProtKB-KW"/>
</dbReference>
<reference evidence="7" key="1">
    <citation type="submission" date="2022-11" db="UniProtKB">
        <authorList>
            <consortium name="WormBaseParasite"/>
        </authorList>
    </citation>
    <scope>IDENTIFICATION</scope>
</reference>
<dbReference type="AlphaFoldDB" id="A0A915PAU7"/>
<organism evidence="6 7">
    <name type="scientific">Meloidogyne floridensis</name>
    <dbReference type="NCBI Taxonomy" id="298350"/>
    <lineage>
        <taxon>Eukaryota</taxon>
        <taxon>Metazoa</taxon>
        <taxon>Ecdysozoa</taxon>
        <taxon>Nematoda</taxon>
        <taxon>Chromadorea</taxon>
        <taxon>Rhabditida</taxon>
        <taxon>Tylenchina</taxon>
        <taxon>Tylenchomorpha</taxon>
        <taxon>Tylenchoidea</taxon>
        <taxon>Meloidogynidae</taxon>
        <taxon>Meloidogyninae</taxon>
        <taxon>Meloidogyne</taxon>
    </lineage>
</organism>
<dbReference type="InterPro" id="IPR036084">
    <property type="entry name" value="Ser_inhib-like_sf"/>
</dbReference>
<keyword evidence="6" id="KW-1185">Reference proteome</keyword>
<dbReference type="WBParaSite" id="scf7180000424820.g14079">
    <property type="protein sequence ID" value="scf7180000424820.g14079"/>
    <property type="gene ID" value="scf7180000424820.g14079"/>
</dbReference>
<feature type="compositionally biased region" description="Low complexity" evidence="4">
    <location>
        <begin position="381"/>
        <end position="401"/>
    </location>
</feature>
<evidence type="ECO:0000256" key="2">
    <source>
        <dbReference type="ARBA" id="ARBA00022900"/>
    </source>
</evidence>
<evidence type="ECO:0000313" key="7">
    <source>
        <dbReference type="WBParaSite" id="scf7180000424820.g14079"/>
    </source>
</evidence>
<feature type="region of interest" description="Disordered" evidence="4">
    <location>
        <begin position="381"/>
        <end position="422"/>
    </location>
</feature>
<evidence type="ECO:0000313" key="6">
    <source>
        <dbReference type="Proteomes" id="UP000887560"/>
    </source>
</evidence>
<dbReference type="PANTHER" id="PTHR23259:SF60">
    <property type="entry name" value="TIL DOMAIN-CONTAINING PROTEIN"/>
    <property type="match status" value="1"/>
</dbReference>
<dbReference type="InterPro" id="IPR051368">
    <property type="entry name" value="SerProtInhib-TIL_Domain"/>
</dbReference>
<dbReference type="PANTHER" id="PTHR23259">
    <property type="entry name" value="RIDDLE"/>
    <property type="match status" value="1"/>
</dbReference>
<evidence type="ECO:0000256" key="4">
    <source>
        <dbReference type="SAM" id="MobiDB-lite"/>
    </source>
</evidence>
<dbReference type="InterPro" id="IPR002919">
    <property type="entry name" value="TIL_dom"/>
</dbReference>
<feature type="domain" description="TIL" evidence="5">
    <location>
        <begin position="7"/>
        <end position="61"/>
    </location>
</feature>
<name>A0A915PAU7_9BILA</name>
<keyword evidence="2" id="KW-0722">Serine protease inhibitor</keyword>
<evidence type="ECO:0000259" key="5">
    <source>
        <dbReference type="Pfam" id="PF01826"/>
    </source>
</evidence>
<dbReference type="Gene3D" id="2.10.25.10">
    <property type="entry name" value="Laminin"/>
    <property type="match status" value="4"/>
</dbReference>
<dbReference type="Pfam" id="PF01826">
    <property type="entry name" value="TIL"/>
    <property type="match status" value="2"/>
</dbReference>
<accession>A0A915PAU7</accession>